<keyword evidence="3" id="KW-1185">Reference proteome</keyword>
<dbReference type="EMBL" id="JBHSLL010000029">
    <property type="protein sequence ID" value="MFC5386454.1"/>
    <property type="molecule type" value="Genomic_DNA"/>
</dbReference>
<feature type="signal peptide" evidence="1">
    <location>
        <begin position="1"/>
        <end position="24"/>
    </location>
</feature>
<reference evidence="3" key="1">
    <citation type="journal article" date="2019" name="Int. J. Syst. Evol. Microbiol.">
        <title>The Global Catalogue of Microorganisms (GCM) 10K type strain sequencing project: providing services to taxonomists for standard genome sequencing and annotation.</title>
        <authorList>
            <consortium name="The Broad Institute Genomics Platform"/>
            <consortium name="The Broad Institute Genome Sequencing Center for Infectious Disease"/>
            <person name="Wu L."/>
            <person name="Ma J."/>
        </authorList>
    </citation>
    <scope>NUCLEOTIDE SEQUENCE [LARGE SCALE GENOMIC DNA]</scope>
    <source>
        <strain evidence="3">CGMCC 4.1415</strain>
    </source>
</reference>
<organism evidence="2 3">
    <name type="scientific">Aquamicrobium segne</name>
    <dbReference type="NCBI Taxonomy" id="469547"/>
    <lineage>
        <taxon>Bacteria</taxon>
        <taxon>Pseudomonadati</taxon>
        <taxon>Pseudomonadota</taxon>
        <taxon>Alphaproteobacteria</taxon>
        <taxon>Hyphomicrobiales</taxon>
        <taxon>Phyllobacteriaceae</taxon>
        <taxon>Aquamicrobium</taxon>
    </lineage>
</organism>
<dbReference type="Pfam" id="PF08904">
    <property type="entry name" value="EipB_like"/>
    <property type="match status" value="1"/>
</dbReference>
<evidence type="ECO:0000313" key="3">
    <source>
        <dbReference type="Proteomes" id="UP001596016"/>
    </source>
</evidence>
<keyword evidence="1" id="KW-0732">Signal</keyword>
<dbReference type="InterPro" id="IPR015000">
    <property type="entry name" value="EipB-like"/>
</dbReference>
<comment type="caution">
    <text evidence="2">The sequence shown here is derived from an EMBL/GenBank/DDBJ whole genome shotgun (WGS) entry which is preliminary data.</text>
</comment>
<protein>
    <submittedName>
        <fullName evidence="2">Cell envelope integrity EipB family protein</fullName>
    </submittedName>
</protein>
<name>A0ABW0GXR2_9HYPH</name>
<gene>
    <name evidence="2" type="ORF">ACFPLB_10790</name>
</gene>
<dbReference type="RefSeq" id="WP_378229462.1">
    <property type="nucleotide sequence ID" value="NZ_JBHSLL010000029.1"/>
</dbReference>
<evidence type="ECO:0000256" key="1">
    <source>
        <dbReference type="SAM" id="SignalP"/>
    </source>
</evidence>
<accession>A0ABW0GXR2</accession>
<feature type="chain" id="PRO_5047421615" evidence="1">
    <location>
        <begin position="25"/>
        <end position="277"/>
    </location>
</feature>
<proteinExistence type="predicted"/>
<sequence length="277" mass="31118">MRRLRLAYTILLLPIGFSTIPALAAPVLQPHRAVYDVFLGKASERSGITSIDGRMVYEFNGSQCEGYTVRFRLVTRIGTADMMRMTDQQTTTHEDGQAENFSFATKTFIDQQPEQEVKGKAHRQKDGISIDIDQPEPVEVRLGAAQFPTQHMIDLIERAQKGESFYETSLYDGSEDADQDMLTTIVIGKPGLTGQDDPEMSVLSGLEKEESWPVDIAYFKHENSGGGEETPDYRISFRMHSNGLTRNLKMDYGDFTMNGRLVDLALFDMPDPKACKK</sequence>
<dbReference type="Proteomes" id="UP001596016">
    <property type="component" value="Unassembled WGS sequence"/>
</dbReference>
<evidence type="ECO:0000313" key="2">
    <source>
        <dbReference type="EMBL" id="MFC5386454.1"/>
    </source>
</evidence>